<dbReference type="AlphaFoldDB" id="A0A4R6IIX2"/>
<evidence type="ECO:0000313" key="1">
    <source>
        <dbReference type="EMBL" id="TDO21921.1"/>
    </source>
</evidence>
<gene>
    <name evidence="1" type="ORF">CLV32_3029</name>
</gene>
<dbReference type="Proteomes" id="UP000295499">
    <property type="component" value="Unassembled WGS sequence"/>
</dbReference>
<dbReference type="EMBL" id="SNWM01000003">
    <property type="protein sequence ID" value="TDO21921.1"/>
    <property type="molecule type" value="Genomic_DNA"/>
</dbReference>
<proteinExistence type="predicted"/>
<comment type="caution">
    <text evidence="1">The sequence shown here is derived from an EMBL/GenBank/DDBJ whole genome shotgun (WGS) entry which is preliminary data.</text>
</comment>
<reference evidence="1 2" key="1">
    <citation type="submission" date="2019-03" db="EMBL/GenBank/DDBJ databases">
        <title>Genomic Encyclopedia of Archaeal and Bacterial Type Strains, Phase II (KMG-II): from individual species to whole genera.</title>
        <authorList>
            <person name="Goeker M."/>
        </authorList>
    </citation>
    <scope>NUCLEOTIDE SEQUENCE [LARGE SCALE GENOMIC DNA]</scope>
    <source>
        <strain evidence="1 2">DSM 19034</strain>
    </source>
</reference>
<accession>A0A4R6IIX2</accession>
<protein>
    <submittedName>
        <fullName evidence="1">Uncharacterized protein</fullName>
    </submittedName>
</protein>
<keyword evidence="2" id="KW-1185">Reference proteome</keyword>
<evidence type="ECO:0000313" key="2">
    <source>
        <dbReference type="Proteomes" id="UP000295499"/>
    </source>
</evidence>
<sequence>MTRNQITTVADLKAGDRFYKQSSKNKKVLHFIGGGLSTAFLRSARLRR</sequence>
<organism evidence="1 2">
    <name type="scientific">Pedobacter duraquae</name>
    <dbReference type="NCBI Taxonomy" id="425511"/>
    <lineage>
        <taxon>Bacteria</taxon>
        <taxon>Pseudomonadati</taxon>
        <taxon>Bacteroidota</taxon>
        <taxon>Sphingobacteriia</taxon>
        <taxon>Sphingobacteriales</taxon>
        <taxon>Sphingobacteriaceae</taxon>
        <taxon>Pedobacter</taxon>
    </lineage>
</organism>
<name>A0A4R6IIX2_9SPHI</name>